<dbReference type="InterPro" id="IPR051547">
    <property type="entry name" value="TDP2-like"/>
</dbReference>
<reference evidence="10 11" key="1">
    <citation type="submission" date="2016-02" db="EMBL/GenBank/DDBJ databases">
        <authorList>
            <person name="Wen L."/>
            <person name="He K."/>
            <person name="Yang H."/>
        </authorList>
    </citation>
    <scope>NUCLEOTIDE SEQUENCE [LARGE SCALE GENOMIC DNA]</scope>
    <source>
        <strain evidence="10 11">TSA40</strain>
    </source>
</reference>
<dbReference type="RefSeq" id="WP_088706971.1">
    <property type="nucleotide sequence ID" value="NZ_LSTO01000001.1"/>
</dbReference>
<dbReference type="InterPro" id="IPR005135">
    <property type="entry name" value="Endo/exonuclease/phosphatase"/>
</dbReference>
<protein>
    <submittedName>
        <fullName evidence="10">Endonuclease</fullName>
    </submittedName>
</protein>
<comment type="cofactor">
    <cofactor evidence="1">
        <name>Mn(2+)</name>
        <dbReference type="ChEBI" id="CHEBI:29035"/>
    </cofactor>
</comment>
<dbReference type="GO" id="GO:0016787">
    <property type="term" value="F:hydrolase activity"/>
    <property type="evidence" value="ECO:0007669"/>
    <property type="project" value="UniProtKB-KW"/>
</dbReference>
<dbReference type="EMBL" id="LSTO01000001">
    <property type="protein sequence ID" value="OWW20077.1"/>
    <property type="molecule type" value="Genomic_DNA"/>
</dbReference>
<evidence type="ECO:0000256" key="5">
    <source>
        <dbReference type="ARBA" id="ARBA00022763"/>
    </source>
</evidence>
<dbReference type="PANTHER" id="PTHR15822:SF4">
    <property type="entry name" value="TYROSYL-DNA PHOSPHODIESTERASE 2"/>
    <property type="match status" value="1"/>
</dbReference>
<evidence type="ECO:0000259" key="9">
    <source>
        <dbReference type="Pfam" id="PF03372"/>
    </source>
</evidence>
<evidence type="ECO:0000256" key="1">
    <source>
        <dbReference type="ARBA" id="ARBA00001936"/>
    </source>
</evidence>
<gene>
    <name evidence="10" type="ORF">AYR66_11820</name>
</gene>
<keyword evidence="5" id="KW-0227">DNA damage</keyword>
<evidence type="ECO:0000256" key="3">
    <source>
        <dbReference type="ARBA" id="ARBA00022722"/>
    </source>
</evidence>
<keyword evidence="10" id="KW-0255">Endonuclease</keyword>
<keyword evidence="7" id="KW-0460">Magnesium</keyword>
<sequence length="273" mass="30324">MKLRIATYNIHKGVSSLRSMPRIHALKQALASMEADILFLQEVQGRHDKYAMKHAALWPEQAQHQFLAGDSHQAVYGMNAIYDHGHHGNALLSRYPVLSHSNRDVSDHAFESRGILHCIVQTPACDLHCYVIHLGLFARSRKRQTEALIEAVTASSPPGAPIVIAGDFNDWTNQLSDSLRNELGVTEVFDDNLPSRGFGAYLRTLGGRGPKKMTPARTFPAALPWLRLDRIYVRGLEIESAKVLHGPMWAKLSDHAPIVASLELKSRELAAAM</sequence>
<name>A0A254TD34_9BURK</name>
<keyword evidence="4" id="KW-0479">Metal-binding</keyword>
<dbReference type="InterPro" id="IPR036691">
    <property type="entry name" value="Endo/exonu/phosph_ase_sf"/>
</dbReference>
<proteinExistence type="predicted"/>
<evidence type="ECO:0000256" key="8">
    <source>
        <dbReference type="ARBA" id="ARBA00023204"/>
    </source>
</evidence>
<keyword evidence="11" id="KW-1185">Reference proteome</keyword>
<keyword evidence="3" id="KW-0540">Nuclease</keyword>
<dbReference type="OrthoDB" id="9793162at2"/>
<dbReference type="PANTHER" id="PTHR15822">
    <property type="entry name" value="TRAF AND TNF RECEPTOR-ASSOCIATED PROTEIN"/>
    <property type="match status" value="1"/>
</dbReference>
<feature type="domain" description="Endonuclease/exonuclease/phosphatase" evidence="9">
    <location>
        <begin position="6"/>
        <end position="255"/>
    </location>
</feature>
<keyword evidence="6" id="KW-0378">Hydrolase</keyword>
<evidence type="ECO:0000313" key="10">
    <source>
        <dbReference type="EMBL" id="OWW20077.1"/>
    </source>
</evidence>
<keyword evidence="8" id="KW-0234">DNA repair</keyword>
<comment type="caution">
    <text evidence="10">The sequence shown here is derived from an EMBL/GenBank/DDBJ whole genome shotgun (WGS) entry which is preliminary data.</text>
</comment>
<evidence type="ECO:0000256" key="4">
    <source>
        <dbReference type="ARBA" id="ARBA00022723"/>
    </source>
</evidence>
<dbReference type="GO" id="GO:0006281">
    <property type="term" value="P:DNA repair"/>
    <property type="evidence" value="ECO:0007669"/>
    <property type="project" value="UniProtKB-KW"/>
</dbReference>
<comment type="cofactor">
    <cofactor evidence="2">
        <name>Mg(2+)</name>
        <dbReference type="ChEBI" id="CHEBI:18420"/>
    </cofactor>
</comment>
<evidence type="ECO:0000313" key="11">
    <source>
        <dbReference type="Proteomes" id="UP000197535"/>
    </source>
</evidence>
<dbReference type="Pfam" id="PF03372">
    <property type="entry name" value="Exo_endo_phos"/>
    <property type="match status" value="1"/>
</dbReference>
<evidence type="ECO:0000256" key="6">
    <source>
        <dbReference type="ARBA" id="ARBA00022801"/>
    </source>
</evidence>
<evidence type="ECO:0000256" key="2">
    <source>
        <dbReference type="ARBA" id="ARBA00001946"/>
    </source>
</evidence>
<organism evidence="10 11">
    <name type="scientific">Noviherbaspirillum denitrificans</name>
    <dbReference type="NCBI Taxonomy" id="1968433"/>
    <lineage>
        <taxon>Bacteria</taxon>
        <taxon>Pseudomonadati</taxon>
        <taxon>Pseudomonadota</taxon>
        <taxon>Betaproteobacteria</taxon>
        <taxon>Burkholderiales</taxon>
        <taxon>Oxalobacteraceae</taxon>
        <taxon>Noviherbaspirillum</taxon>
    </lineage>
</organism>
<accession>A0A254TD34</accession>
<dbReference type="AlphaFoldDB" id="A0A254TD34"/>
<dbReference type="GO" id="GO:0004519">
    <property type="term" value="F:endonuclease activity"/>
    <property type="evidence" value="ECO:0007669"/>
    <property type="project" value="UniProtKB-KW"/>
</dbReference>
<evidence type="ECO:0000256" key="7">
    <source>
        <dbReference type="ARBA" id="ARBA00022842"/>
    </source>
</evidence>
<dbReference type="Gene3D" id="3.60.10.10">
    <property type="entry name" value="Endonuclease/exonuclease/phosphatase"/>
    <property type="match status" value="1"/>
</dbReference>
<dbReference type="SUPFAM" id="SSF56219">
    <property type="entry name" value="DNase I-like"/>
    <property type="match status" value="1"/>
</dbReference>
<dbReference type="Proteomes" id="UP000197535">
    <property type="component" value="Unassembled WGS sequence"/>
</dbReference>
<dbReference type="GO" id="GO:0046872">
    <property type="term" value="F:metal ion binding"/>
    <property type="evidence" value="ECO:0007669"/>
    <property type="project" value="UniProtKB-KW"/>
</dbReference>